<evidence type="ECO:0000313" key="1">
    <source>
        <dbReference type="EnsemblPlants" id="cds.evm.model.03.520"/>
    </source>
</evidence>
<reference evidence="1" key="2">
    <citation type="submission" date="2021-03" db="UniProtKB">
        <authorList>
            <consortium name="EnsemblPlants"/>
        </authorList>
    </citation>
    <scope>IDENTIFICATION</scope>
</reference>
<dbReference type="EMBL" id="UZAU01000261">
    <property type="status" value="NOT_ANNOTATED_CDS"/>
    <property type="molecule type" value="Genomic_DNA"/>
</dbReference>
<keyword evidence="2" id="KW-1185">Reference proteome</keyword>
<evidence type="ECO:0000313" key="2">
    <source>
        <dbReference type="Proteomes" id="UP000596661"/>
    </source>
</evidence>
<proteinExistence type="predicted"/>
<sequence>MVKRDCENKLLHGFPCGRDGPVIYHLLFADYSFFFKAFEGNYVRFKQLLNWYGVASGQMVNFDKSTICISPNVLNSQKDYLVDLLGFKGVECHVNYLGLHCFPRHRKSVPPGLVLIPHRLDGLAKVFVLCDTSGGWNKELIWSSFQFTVKSGYWLARRNLALTRASSSNGFSGWWKKIRPLNLPHKARDYLGNFHNKQQVVASPRLGRE</sequence>
<dbReference type="Gramene" id="evm.model.03.520">
    <property type="protein sequence ID" value="cds.evm.model.03.520"/>
    <property type="gene ID" value="evm.TU.03.520"/>
</dbReference>
<accession>A0A803P9D0</accession>
<evidence type="ECO:0008006" key="3">
    <source>
        <dbReference type="Google" id="ProtNLM"/>
    </source>
</evidence>
<name>A0A803P9D0_CANSA</name>
<protein>
    <recommendedName>
        <fullName evidence="3">Reverse transcriptase</fullName>
    </recommendedName>
</protein>
<reference evidence="1" key="1">
    <citation type="submission" date="2018-11" db="EMBL/GenBank/DDBJ databases">
        <authorList>
            <person name="Grassa J C."/>
        </authorList>
    </citation>
    <scope>NUCLEOTIDE SEQUENCE [LARGE SCALE GENOMIC DNA]</scope>
</reference>
<organism evidence="1 2">
    <name type="scientific">Cannabis sativa</name>
    <name type="common">Hemp</name>
    <name type="synonym">Marijuana</name>
    <dbReference type="NCBI Taxonomy" id="3483"/>
    <lineage>
        <taxon>Eukaryota</taxon>
        <taxon>Viridiplantae</taxon>
        <taxon>Streptophyta</taxon>
        <taxon>Embryophyta</taxon>
        <taxon>Tracheophyta</taxon>
        <taxon>Spermatophyta</taxon>
        <taxon>Magnoliopsida</taxon>
        <taxon>eudicotyledons</taxon>
        <taxon>Gunneridae</taxon>
        <taxon>Pentapetalae</taxon>
        <taxon>rosids</taxon>
        <taxon>fabids</taxon>
        <taxon>Rosales</taxon>
        <taxon>Cannabaceae</taxon>
        <taxon>Cannabis</taxon>
    </lineage>
</organism>
<dbReference type="EnsemblPlants" id="evm.model.03.520">
    <property type="protein sequence ID" value="cds.evm.model.03.520"/>
    <property type="gene ID" value="evm.TU.03.520"/>
</dbReference>
<dbReference type="AlphaFoldDB" id="A0A803P9D0"/>
<dbReference type="Proteomes" id="UP000596661">
    <property type="component" value="Chromosome 3"/>
</dbReference>